<dbReference type="Proteomes" id="UP000195787">
    <property type="component" value="Unassembled WGS sequence"/>
</dbReference>
<evidence type="ECO:0000259" key="1">
    <source>
        <dbReference type="Pfam" id="PF00881"/>
    </source>
</evidence>
<feature type="domain" description="Nitroreductase" evidence="1">
    <location>
        <begin position="30"/>
        <end position="116"/>
    </location>
</feature>
<dbReference type="OrthoDB" id="3268470at2"/>
<keyword evidence="3" id="KW-1185">Reference proteome</keyword>
<evidence type="ECO:0000313" key="3">
    <source>
        <dbReference type="Proteomes" id="UP000195787"/>
    </source>
</evidence>
<protein>
    <submittedName>
        <fullName evidence="2">Protein YdjA</fullName>
    </submittedName>
</protein>
<dbReference type="AlphaFoldDB" id="A0A1R4FHN2"/>
<accession>A0A1R4FHN2</accession>
<sequence length="147" mass="16215">MPTWRLITLRGEDRTRLGEALDAVGSVDREPGERNPKPFRAELLIALVASPREHPDVPEWEQHATAAGVGHLLQLALWQAGWGVKWRTGHLANSPEVRATHGLADHELLMGWLYVGSIDDALRARLTSSSRPILDPRASLRADAAEP</sequence>
<name>A0A1R4FHN2_9MICO</name>
<dbReference type="EMBL" id="FUHU01000022">
    <property type="protein sequence ID" value="SJM55455.1"/>
    <property type="molecule type" value="Genomic_DNA"/>
</dbReference>
<dbReference type="SUPFAM" id="SSF55469">
    <property type="entry name" value="FMN-dependent nitroreductase-like"/>
    <property type="match status" value="1"/>
</dbReference>
<dbReference type="RefSeq" id="WP_086991367.1">
    <property type="nucleotide sequence ID" value="NZ_FUHU01000022.1"/>
</dbReference>
<organism evidence="2 3">
    <name type="scientific">Agrococcus casei LMG 22410</name>
    <dbReference type="NCBI Taxonomy" id="1255656"/>
    <lineage>
        <taxon>Bacteria</taxon>
        <taxon>Bacillati</taxon>
        <taxon>Actinomycetota</taxon>
        <taxon>Actinomycetes</taxon>
        <taxon>Micrococcales</taxon>
        <taxon>Microbacteriaceae</taxon>
        <taxon>Agrococcus</taxon>
    </lineage>
</organism>
<proteinExistence type="predicted"/>
<dbReference type="Pfam" id="PF00881">
    <property type="entry name" value="Nitroreductase"/>
    <property type="match status" value="1"/>
</dbReference>
<dbReference type="InterPro" id="IPR029479">
    <property type="entry name" value="Nitroreductase"/>
</dbReference>
<gene>
    <name evidence="2" type="ORF">CZ674_04575</name>
</gene>
<dbReference type="PANTHER" id="PTHR43821">
    <property type="entry name" value="NAD(P)H NITROREDUCTASE YDJA-RELATED"/>
    <property type="match status" value="1"/>
</dbReference>
<dbReference type="GeneID" id="303172475"/>
<dbReference type="GO" id="GO:0016491">
    <property type="term" value="F:oxidoreductase activity"/>
    <property type="evidence" value="ECO:0007669"/>
    <property type="project" value="InterPro"/>
</dbReference>
<dbReference type="Gene3D" id="3.40.109.10">
    <property type="entry name" value="NADH Oxidase"/>
    <property type="match status" value="1"/>
</dbReference>
<reference evidence="2 3" key="1">
    <citation type="submission" date="2017-02" db="EMBL/GenBank/DDBJ databases">
        <authorList>
            <person name="Peterson S.W."/>
        </authorList>
    </citation>
    <scope>NUCLEOTIDE SEQUENCE [LARGE SCALE GENOMIC DNA]</scope>
    <source>
        <strain evidence="2 3">LMG 22410</strain>
    </source>
</reference>
<dbReference type="InterPro" id="IPR052530">
    <property type="entry name" value="NAD(P)H_nitroreductase"/>
</dbReference>
<dbReference type="PANTHER" id="PTHR43821:SF1">
    <property type="entry name" value="NAD(P)H NITROREDUCTASE YDJA-RELATED"/>
    <property type="match status" value="1"/>
</dbReference>
<dbReference type="InterPro" id="IPR000415">
    <property type="entry name" value="Nitroreductase-like"/>
</dbReference>
<evidence type="ECO:0000313" key="2">
    <source>
        <dbReference type="EMBL" id="SJM55455.1"/>
    </source>
</evidence>